<sequence>MRIDTMHGAAIALLGGMLLAGCSATSQSAANGAPVFPDPGAAWVSDGTIVNPRVLRQIVPGITENQVYLLIHEPHFSEGTFGVRAWNYLIRFRTGPGNAFVTCQYQVQFDERRLVRATYWRNPGCADYVTPGAPAVSTSPVELPAR</sequence>
<evidence type="ECO:0000256" key="1">
    <source>
        <dbReference type="ARBA" id="ARBA00022729"/>
    </source>
</evidence>
<protein>
    <submittedName>
        <fullName evidence="5">Outer membrane protein assembly factor BamE</fullName>
    </submittedName>
</protein>
<dbReference type="EMBL" id="JAFCIQ010000033">
    <property type="protein sequence ID" value="MBM2770892.1"/>
    <property type="molecule type" value="Genomic_DNA"/>
</dbReference>
<evidence type="ECO:0000259" key="4">
    <source>
        <dbReference type="Pfam" id="PF04355"/>
    </source>
</evidence>
<keyword evidence="6" id="KW-1185">Reference proteome</keyword>
<reference evidence="5 6" key="1">
    <citation type="submission" date="2021-02" db="EMBL/GenBank/DDBJ databases">
        <title>Draft genome of the type strains Burkholderia anthina DSM16086.</title>
        <authorList>
            <person name="Hertel R."/>
            <person name="Meissner J."/>
            <person name="Poehlein A."/>
            <person name="Daniel R."/>
            <person name="Commichau F.M."/>
        </authorList>
    </citation>
    <scope>NUCLEOTIDE SEQUENCE [LARGE SCALE GENOMIC DNA]</scope>
    <source>
        <strain evidence="5 6">DSM 16086</strain>
    </source>
</reference>
<feature type="chain" id="PRO_5047132158" evidence="3">
    <location>
        <begin position="30"/>
        <end position="146"/>
    </location>
</feature>
<evidence type="ECO:0000313" key="5">
    <source>
        <dbReference type="EMBL" id="MBM2770892.1"/>
    </source>
</evidence>
<feature type="signal peptide" evidence="3">
    <location>
        <begin position="1"/>
        <end position="29"/>
    </location>
</feature>
<feature type="domain" description="Outer membrane protein assembly factor BamE" evidence="4">
    <location>
        <begin position="47"/>
        <end position="117"/>
    </location>
</feature>
<dbReference type="PROSITE" id="PS51257">
    <property type="entry name" value="PROKAR_LIPOPROTEIN"/>
    <property type="match status" value="1"/>
</dbReference>
<dbReference type="GeneID" id="56504961"/>
<dbReference type="Pfam" id="PF04355">
    <property type="entry name" value="BamE"/>
    <property type="match status" value="1"/>
</dbReference>
<gene>
    <name evidence="5" type="ORF">JQK92_31275</name>
</gene>
<dbReference type="InterPro" id="IPR007450">
    <property type="entry name" value="BamE_dom"/>
</dbReference>
<keyword evidence="2" id="KW-0472">Membrane</keyword>
<organism evidence="5 6">
    <name type="scientific">Burkholderia anthina</name>
    <dbReference type="NCBI Taxonomy" id="179879"/>
    <lineage>
        <taxon>Bacteria</taxon>
        <taxon>Pseudomonadati</taxon>
        <taxon>Pseudomonadota</taxon>
        <taxon>Betaproteobacteria</taxon>
        <taxon>Burkholderiales</taxon>
        <taxon>Burkholderiaceae</taxon>
        <taxon>Burkholderia</taxon>
        <taxon>Burkholderia cepacia complex</taxon>
    </lineage>
</organism>
<dbReference type="Gene3D" id="3.30.1450.10">
    <property type="match status" value="1"/>
</dbReference>
<proteinExistence type="predicted"/>
<keyword evidence="1 3" id="KW-0732">Signal</keyword>
<comment type="caution">
    <text evidence="5">The sequence shown here is derived from an EMBL/GenBank/DDBJ whole genome shotgun (WGS) entry which is preliminary data.</text>
</comment>
<name>A0ABS2BD08_9BURK</name>
<dbReference type="RefSeq" id="WP_174928799.1">
    <property type="nucleotide sequence ID" value="NZ_CABVLY010000055.1"/>
</dbReference>
<evidence type="ECO:0000256" key="3">
    <source>
        <dbReference type="SAM" id="SignalP"/>
    </source>
</evidence>
<evidence type="ECO:0000313" key="6">
    <source>
        <dbReference type="Proteomes" id="UP000755577"/>
    </source>
</evidence>
<evidence type="ECO:0000256" key="2">
    <source>
        <dbReference type="ARBA" id="ARBA00023136"/>
    </source>
</evidence>
<accession>A0ABS2BD08</accession>
<dbReference type="InterPro" id="IPR037873">
    <property type="entry name" value="BamE-like"/>
</dbReference>
<dbReference type="Proteomes" id="UP000755577">
    <property type="component" value="Unassembled WGS sequence"/>
</dbReference>